<keyword evidence="7" id="KW-1185">Reference proteome</keyword>
<dbReference type="Gene3D" id="1.10.10.10">
    <property type="entry name" value="Winged helix-like DNA-binding domain superfamily/Winged helix DNA-binding domain"/>
    <property type="match status" value="1"/>
</dbReference>
<dbReference type="SUPFAM" id="SSF46785">
    <property type="entry name" value="Winged helix' DNA-binding domain"/>
    <property type="match status" value="1"/>
</dbReference>
<dbReference type="GO" id="GO:0032993">
    <property type="term" value="C:protein-DNA complex"/>
    <property type="evidence" value="ECO:0007669"/>
    <property type="project" value="TreeGrafter"/>
</dbReference>
<dbReference type="OrthoDB" id="5289754at2"/>
<evidence type="ECO:0000256" key="3">
    <source>
        <dbReference type="ARBA" id="ARBA00023125"/>
    </source>
</evidence>
<comment type="similarity">
    <text evidence="1">Belongs to the LysR transcriptional regulatory family.</text>
</comment>
<dbReference type="FunFam" id="1.10.10.10:FF:000001">
    <property type="entry name" value="LysR family transcriptional regulator"/>
    <property type="match status" value="1"/>
</dbReference>
<dbReference type="AlphaFoldDB" id="A0A317Q6D1"/>
<evidence type="ECO:0000256" key="1">
    <source>
        <dbReference type="ARBA" id="ARBA00009437"/>
    </source>
</evidence>
<protein>
    <submittedName>
        <fullName evidence="6">DNA-binding transcriptional LysR family regulator</fullName>
    </submittedName>
</protein>
<dbReference type="InterPro" id="IPR036390">
    <property type="entry name" value="WH_DNA-bd_sf"/>
</dbReference>
<dbReference type="PANTHER" id="PTHR30346:SF17">
    <property type="entry name" value="LYSR FAMILY TRANSCRIPTIONAL REGULATOR"/>
    <property type="match status" value="1"/>
</dbReference>
<comment type="caution">
    <text evidence="6">The sequence shown here is derived from an EMBL/GenBank/DDBJ whole genome shotgun (WGS) entry which is preliminary data.</text>
</comment>
<dbReference type="PANTHER" id="PTHR30346">
    <property type="entry name" value="TRANSCRIPTIONAL DUAL REGULATOR HCAR-RELATED"/>
    <property type="match status" value="1"/>
</dbReference>
<reference evidence="6 7" key="1">
    <citation type="submission" date="2018-05" db="EMBL/GenBank/DDBJ databases">
        <title>Genomic Encyclopedia of Type Strains, Phase IV (KMG-IV): sequencing the most valuable type-strain genomes for metagenomic binning, comparative biology and taxonomic classification.</title>
        <authorList>
            <person name="Goeker M."/>
        </authorList>
    </citation>
    <scope>NUCLEOTIDE SEQUENCE [LARGE SCALE GENOMIC DNA]</scope>
    <source>
        <strain evidence="6 7">DSM 19579</strain>
    </source>
</reference>
<dbReference type="PROSITE" id="PS50931">
    <property type="entry name" value="HTH_LYSR"/>
    <property type="match status" value="1"/>
</dbReference>
<keyword evidence="2" id="KW-0805">Transcription regulation</keyword>
<evidence type="ECO:0000256" key="4">
    <source>
        <dbReference type="ARBA" id="ARBA00023163"/>
    </source>
</evidence>
<name>A0A317Q6D1_9ENTR</name>
<dbReference type="EMBL" id="QGTS01000002">
    <property type="protein sequence ID" value="PWW11737.1"/>
    <property type="molecule type" value="Genomic_DNA"/>
</dbReference>
<dbReference type="GO" id="GO:0003700">
    <property type="term" value="F:DNA-binding transcription factor activity"/>
    <property type="evidence" value="ECO:0007669"/>
    <property type="project" value="InterPro"/>
</dbReference>
<sequence length="311" mass="34917">MEYRHLQAFVVLAEELHFGRAAQVLHIAQPALSQYIKSLENSLGMLLFQRDRRNVALTWEGGQLVEQARLAVSHYQRFQEHAVTLRKGFRGLIRLGYVGSSILEPGLMAVINRYRHHNPHIEIAIEEHNVDDQIRLLMDDQLDIALVRLPVPQSEELDYLDVATRPLVAVVPSTHPALINRPLSLRSLEQETFMIQQDPPGVGLGWSALAACHRAGFTPQKIQHTRDVSVAVGLVAMGMGVTLVPQTQCSVMTPNVAYCPLEDTQATTTLTLCWQKRRCQNTLKHFVQSAREQVLKEKQAEKSCPSGQQGE</sequence>
<dbReference type="InterPro" id="IPR036388">
    <property type="entry name" value="WH-like_DNA-bd_sf"/>
</dbReference>
<keyword evidence="4" id="KW-0804">Transcription</keyword>
<evidence type="ECO:0000256" key="2">
    <source>
        <dbReference type="ARBA" id="ARBA00023015"/>
    </source>
</evidence>
<evidence type="ECO:0000259" key="5">
    <source>
        <dbReference type="PROSITE" id="PS50931"/>
    </source>
</evidence>
<dbReference type="SUPFAM" id="SSF53850">
    <property type="entry name" value="Periplasmic binding protein-like II"/>
    <property type="match status" value="1"/>
</dbReference>
<proteinExistence type="inferred from homology"/>
<dbReference type="RefSeq" id="WP_110024989.1">
    <property type="nucleotide sequence ID" value="NZ_QGTS01000002.1"/>
</dbReference>
<dbReference type="Gene3D" id="3.40.190.10">
    <property type="entry name" value="Periplasmic binding protein-like II"/>
    <property type="match status" value="2"/>
</dbReference>
<dbReference type="InterPro" id="IPR000847">
    <property type="entry name" value="LysR_HTH_N"/>
</dbReference>
<dbReference type="CDD" id="cd08414">
    <property type="entry name" value="PBP2_LTTR_aromatics_like"/>
    <property type="match status" value="1"/>
</dbReference>
<gene>
    <name evidence="6" type="ORF">DES37_102348</name>
</gene>
<accession>A0A317Q6D1</accession>
<dbReference type="PRINTS" id="PR00039">
    <property type="entry name" value="HTHLYSR"/>
</dbReference>
<dbReference type="Pfam" id="PF00126">
    <property type="entry name" value="HTH_1"/>
    <property type="match status" value="1"/>
</dbReference>
<feature type="domain" description="HTH lysR-type" evidence="5">
    <location>
        <begin position="1"/>
        <end position="58"/>
    </location>
</feature>
<dbReference type="Pfam" id="PF03466">
    <property type="entry name" value="LysR_substrate"/>
    <property type="match status" value="1"/>
</dbReference>
<evidence type="ECO:0000313" key="6">
    <source>
        <dbReference type="EMBL" id="PWW11737.1"/>
    </source>
</evidence>
<evidence type="ECO:0000313" key="7">
    <source>
        <dbReference type="Proteomes" id="UP000246744"/>
    </source>
</evidence>
<dbReference type="InterPro" id="IPR005119">
    <property type="entry name" value="LysR_subst-bd"/>
</dbReference>
<dbReference type="Proteomes" id="UP000246744">
    <property type="component" value="Unassembled WGS sequence"/>
</dbReference>
<organism evidence="6 7">
    <name type="scientific">Mangrovibacter plantisponsor</name>
    <dbReference type="NCBI Taxonomy" id="451513"/>
    <lineage>
        <taxon>Bacteria</taxon>
        <taxon>Pseudomonadati</taxon>
        <taxon>Pseudomonadota</taxon>
        <taxon>Gammaproteobacteria</taxon>
        <taxon>Enterobacterales</taxon>
        <taxon>Enterobacteriaceae</taxon>
        <taxon>Mangrovibacter</taxon>
    </lineage>
</organism>
<dbReference type="GO" id="GO:0003677">
    <property type="term" value="F:DNA binding"/>
    <property type="evidence" value="ECO:0007669"/>
    <property type="project" value="UniProtKB-KW"/>
</dbReference>
<keyword evidence="3 6" id="KW-0238">DNA-binding</keyword>